<keyword evidence="4" id="KW-0732">Signal</keyword>
<comment type="catalytic activity">
    <reaction evidence="1 10">
        <text>Endohydrolysis of (1-&gt;4)-beta-D-xylosidic linkages in xylans.</text>
        <dbReference type="EC" id="3.2.1.8"/>
    </reaction>
</comment>
<dbReference type="PANTHER" id="PTHR31490:SF88">
    <property type="entry name" value="BETA-XYLANASE"/>
    <property type="match status" value="1"/>
</dbReference>
<dbReference type="InterPro" id="IPR001000">
    <property type="entry name" value="GH10_dom"/>
</dbReference>
<evidence type="ECO:0000256" key="6">
    <source>
        <dbReference type="ARBA" id="ARBA00023277"/>
    </source>
</evidence>
<reference evidence="12" key="1">
    <citation type="submission" date="2018-12" db="EMBL/GenBank/DDBJ databases">
        <title>Novel natural products biosynthetic potential of the class Ktedonobacteria.</title>
        <authorList>
            <person name="Zheng Y."/>
            <person name="Saitou A."/>
            <person name="Wang C.M."/>
            <person name="Toyoda A."/>
            <person name="Minakuchi Y."/>
            <person name="Sekiguchi Y."/>
            <person name="Ueda K."/>
            <person name="Takano H."/>
            <person name="Sakai Y."/>
            <person name="Yokota A."/>
            <person name="Yabe S."/>
        </authorList>
    </citation>
    <scope>NUCLEOTIDE SEQUENCE</scope>
    <source>
        <strain evidence="12">COM3</strain>
    </source>
</reference>
<feature type="active site" description="Nucleophile" evidence="9">
    <location>
        <position position="237"/>
    </location>
</feature>
<dbReference type="Gene3D" id="3.20.20.80">
    <property type="entry name" value="Glycosidases"/>
    <property type="match status" value="1"/>
</dbReference>
<evidence type="ECO:0000256" key="5">
    <source>
        <dbReference type="ARBA" id="ARBA00022801"/>
    </source>
</evidence>
<evidence type="ECO:0000256" key="9">
    <source>
        <dbReference type="PROSITE-ProRule" id="PRU10061"/>
    </source>
</evidence>
<protein>
    <recommendedName>
        <fullName evidence="10">Beta-xylanase</fullName>
        <ecNumber evidence="10">3.2.1.8</ecNumber>
    </recommendedName>
</protein>
<dbReference type="EMBL" id="AP019376">
    <property type="protein sequence ID" value="BBH87455.1"/>
    <property type="molecule type" value="Genomic_DNA"/>
</dbReference>
<feature type="domain" description="GH10" evidence="11">
    <location>
        <begin position="7"/>
        <end position="315"/>
    </location>
</feature>
<dbReference type="InterPro" id="IPR044846">
    <property type="entry name" value="GH10"/>
</dbReference>
<keyword evidence="5 10" id="KW-0378">Hydrolase</keyword>
<evidence type="ECO:0000256" key="7">
    <source>
        <dbReference type="ARBA" id="ARBA00023295"/>
    </source>
</evidence>
<gene>
    <name evidence="12" type="ORF">KTC_22060</name>
</gene>
<evidence type="ECO:0000256" key="1">
    <source>
        <dbReference type="ARBA" id="ARBA00000681"/>
    </source>
</evidence>
<evidence type="ECO:0000259" key="11">
    <source>
        <dbReference type="PROSITE" id="PS51760"/>
    </source>
</evidence>
<dbReference type="PROSITE" id="PS51760">
    <property type="entry name" value="GH10_2"/>
    <property type="match status" value="1"/>
</dbReference>
<name>A0A455SMN2_9CHLR</name>
<evidence type="ECO:0000256" key="8">
    <source>
        <dbReference type="ARBA" id="ARBA00023326"/>
    </source>
</evidence>
<dbReference type="PROSITE" id="PS00591">
    <property type="entry name" value="GH10_1"/>
    <property type="match status" value="1"/>
</dbReference>
<dbReference type="GO" id="GO:0031176">
    <property type="term" value="F:endo-1,4-beta-xylanase activity"/>
    <property type="evidence" value="ECO:0007669"/>
    <property type="project" value="UniProtKB-EC"/>
</dbReference>
<sequence length="321" mass="36063">MTASAPYLDEPSLGAAAKFRLFGAAVSVNHLSEPPYTHILNSQFTSITPEVEMKWDATEPAPGSFSFDAADTLVRYAHSHHMRVRGHTLVWHTALPSWVNESADLLQAMRNHIIGVMQHYTGHISYWDVVNEAFDEDGSRRKSIFQERIGDLHIEEAFRVARATDPYTRLCYNDYGIEGINAKSDAVYGLVRDFKRRGIPLDCVGFQCHLLLGTVPPDMQTNLQRFADLGVEIHITELDIRMPVPASTAELQQQAEDYRKVIQACLAIPHCTSITTWGITDKYSWVPGTFPGYGAALLFDENYKKKPAYHAVLQALREAPE</sequence>
<evidence type="ECO:0000313" key="12">
    <source>
        <dbReference type="EMBL" id="BBH87455.1"/>
    </source>
</evidence>
<keyword evidence="8 10" id="KW-0624">Polysaccharide degradation</keyword>
<dbReference type="SUPFAM" id="SSF51445">
    <property type="entry name" value="(Trans)glycosidases"/>
    <property type="match status" value="1"/>
</dbReference>
<evidence type="ECO:0000256" key="10">
    <source>
        <dbReference type="RuleBase" id="RU361174"/>
    </source>
</evidence>
<proteinExistence type="inferred from homology"/>
<dbReference type="InterPro" id="IPR031158">
    <property type="entry name" value="GH10_AS"/>
</dbReference>
<evidence type="ECO:0000256" key="3">
    <source>
        <dbReference type="ARBA" id="ARBA00022651"/>
    </source>
</evidence>
<keyword evidence="7 10" id="KW-0326">Glycosidase</keyword>
<comment type="similarity">
    <text evidence="2 10">Belongs to the glycosyl hydrolase 10 (cellulase F) family.</text>
</comment>
<dbReference type="SMART" id="SM00633">
    <property type="entry name" value="Glyco_10"/>
    <property type="match status" value="1"/>
</dbReference>
<evidence type="ECO:0000256" key="2">
    <source>
        <dbReference type="ARBA" id="ARBA00007495"/>
    </source>
</evidence>
<evidence type="ECO:0000256" key="4">
    <source>
        <dbReference type="ARBA" id="ARBA00022729"/>
    </source>
</evidence>
<dbReference type="InterPro" id="IPR017853">
    <property type="entry name" value="GH"/>
</dbReference>
<dbReference type="Pfam" id="PF00331">
    <property type="entry name" value="Glyco_hydro_10"/>
    <property type="match status" value="1"/>
</dbReference>
<dbReference type="AlphaFoldDB" id="A0A455SMN2"/>
<dbReference type="EC" id="3.2.1.8" evidence="10"/>
<accession>A0A455SMN2</accession>
<dbReference type="GO" id="GO:0045493">
    <property type="term" value="P:xylan catabolic process"/>
    <property type="evidence" value="ECO:0007669"/>
    <property type="project" value="UniProtKB-KW"/>
</dbReference>
<keyword evidence="3" id="KW-0858">Xylan degradation</keyword>
<dbReference type="PRINTS" id="PR00134">
    <property type="entry name" value="GLHYDRLASE10"/>
</dbReference>
<keyword evidence="6 10" id="KW-0119">Carbohydrate metabolism</keyword>
<organism evidence="12">
    <name type="scientific">Thermosporothrix sp. COM3</name>
    <dbReference type="NCBI Taxonomy" id="2490863"/>
    <lineage>
        <taxon>Bacteria</taxon>
        <taxon>Bacillati</taxon>
        <taxon>Chloroflexota</taxon>
        <taxon>Ktedonobacteria</taxon>
        <taxon>Ktedonobacterales</taxon>
        <taxon>Thermosporotrichaceae</taxon>
        <taxon>Thermosporothrix</taxon>
    </lineage>
</organism>
<dbReference type="PANTHER" id="PTHR31490">
    <property type="entry name" value="GLYCOSYL HYDROLASE"/>
    <property type="match status" value="1"/>
</dbReference>